<dbReference type="InterPro" id="IPR041652">
    <property type="entry name" value="DUF5616"/>
</dbReference>
<dbReference type="Pfam" id="PF18481">
    <property type="entry name" value="DUF5616"/>
    <property type="match status" value="2"/>
</dbReference>
<feature type="domain" description="DUF5616" evidence="2">
    <location>
        <begin position="168"/>
        <end position="238"/>
    </location>
</feature>
<proteinExistence type="predicted"/>
<dbReference type="PANTHER" id="PTHR42252">
    <property type="entry name" value="DUF5616 DOMAIN-CONTAINING PROTEIN"/>
    <property type="match status" value="1"/>
</dbReference>
<organism evidence="3 4">
    <name type="scientific">Candidatus Ozemobacter sibiricus</name>
    <dbReference type="NCBI Taxonomy" id="2268124"/>
    <lineage>
        <taxon>Bacteria</taxon>
        <taxon>Candidatus Ozemobacteria</taxon>
        <taxon>Candidatus Ozemobacterales</taxon>
        <taxon>Candidatus Ozemobacteraceae</taxon>
        <taxon>Candidatus Ozemobacter</taxon>
    </lineage>
</organism>
<protein>
    <recommendedName>
        <fullName evidence="5">DUF434 domain-containing protein</fullName>
    </recommendedName>
</protein>
<dbReference type="Pfam" id="PF04256">
    <property type="entry name" value="DUF434"/>
    <property type="match status" value="1"/>
</dbReference>
<feature type="domain" description="DUF434" evidence="1">
    <location>
        <begin position="23"/>
        <end position="77"/>
    </location>
</feature>
<dbReference type="Proteomes" id="UP000252355">
    <property type="component" value="Unassembled WGS sequence"/>
</dbReference>
<dbReference type="EMBL" id="QOQW01000017">
    <property type="protein sequence ID" value="RCK78949.1"/>
    <property type="molecule type" value="Genomic_DNA"/>
</dbReference>
<reference evidence="3 4" key="1">
    <citation type="submission" date="2018-05" db="EMBL/GenBank/DDBJ databases">
        <title>A metagenomic window into the 2 km-deep terrestrial subsurface aquifer revealed taxonomically and functionally diverse microbial community comprising novel uncultured bacterial lineages.</title>
        <authorList>
            <person name="Kadnikov V.V."/>
            <person name="Mardanov A.V."/>
            <person name="Beletsky A.V."/>
            <person name="Banks D."/>
            <person name="Pimenov N.V."/>
            <person name="Frank Y.A."/>
            <person name="Karnachuk O.V."/>
            <person name="Ravin N.V."/>
        </authorList>
    </citation>
    <scope>NUCLEOTIDE SEQUENCE [LARGE SCALE GENOMIC DNA]</scope>
    <source>
        <strain evidence="3">BY5</strain>
    </source>
</reference>
<evidence type="ECO:0008006" key="5">
    <source>
        <dbReference type="Google" id="ProtNLM"/>
    </source>
</evidence>
<comment type="caution">
    <text evidence="3">The sequence shown here is derived from an EMBL/GenBank/DDBJ whole genome shotgun (WGS) entry which is preliminary data.</text>
</comment>
<evidence type="ECO:0000259" key="1">
    <source>
        <dbReference type="Pfam" id="PF04256"/>
    </source>
</evidence>
<dbReference type="AlphaFoldDB" id="A0A367ZMG4"/>
<dbReference type="InterPro" id="IPR007368">
    <property type="entry name" value="DUF434"/>
</dbReference>
<evidence type="ECO:0000259" key="2">
    <source>
        <dbReference type="Pfam" id="PF18481"/>
    </source>
</evidence>
<name>A0A367ZMG4_9BACT</name>
<dbReference type="PANTHER" id="PTHR42252:SF1">
    <property type="entry name" value="DUF434 DOMAIN-CONTAINING PROTEIN"/>
    <property type="match status" value="1"/>
</dbReference>
<evidence type="ECO:0000313" key="4">
    <source>
        <dbReference type="Proteomes" id="UP000252355"/>
    </source>
</evidence>
<feature type="domain" description="DUF5616" evidence="2">
    <location>
        <begin position="82"/>
        <end position="147"/>
    </location>
</feature>
<accession>A0A367ZMG4</accession>
<sequence length="257" mass="27133">MPGHRGPHPEDARLFAPTRLPVLRQAAADLAWLLTRGYGAEAALRLVGDHFQLTIRQRLAVGRSTCADQTAATRRQRCLALDACRGRGLAIDGYNILITLESALAGGYLFRGRDGAIRDLASLHGSWRRVAETARAVSLVADALAAIAGDDRASSASAPPPAHAGSGLGPVIWYLDAPVSNSGRLAALLRDTAAARRLDWTVELVMNTDRAVLATGLPVATSDSWILDHAPAWVNLVAAILPALDPSPPLIDLAIDG</sequence>
<gene>
    <name evidence="3" type="ORF">OZSIB_0500</name>
</gene>
<evidence type="ECO:0000313" key="3">
    <source>
        <dbReference type="EMBL" id="RCK78949.1"/>
    </source>
</evidence>